<evidence type="ECO:0000256" key="3">
    <source>
        <dbReference type="ARBA" id="ARBA00023163"/>
    </source>
</evidence>
<protein>
    <submittedName>
        <fullName evidence="6">Helix-turn-helix domain-containing protein</fullName>
    </submittedName>
</protein>
<dbReference type="Pfam" id="PF01614">
    <property type="entry name" value="IclR_C"/>
    <property type="match status" value="1"/>
</dbReference>
<evidence type="ECO:0000259" key="5">
    <source>
        <dbReference type="PROSITE" id="PS51078"/>
    </source>
</evidence>
<keyword evidence="3" id="KW-0804">Transcription</keyword>
<reference evidence="6" key="1">
    <citation type="submission" date="2021-03" db="EMBL/GenBank/DDBJ databases">
        <title>Leucobacter chromiisoli sp. nov., isolated from chromium-containing soil of chemical plant.</title>
        <authorList>
            <person name="Xu Z."/>
        </authorList>
    </citation>
    <scope>NUCLEOTIDE SEQUENCE</scope>
    <source>
        <strain evidence="6">A2</strain>
    </source>
</reference>
<feature type="domain" description="IclR-ED" evidence="5">
    <location>
        <begin position="68"/>
        <end position="261"/>
    </location>
</feature>
<dbReference type="AlphaFoldDB" id="A0A939M0N4"/>
<accession>A0A939M0N4</accession>
<dbReference type="Pfam" id="PF09339">
    <property type="entry name" value="HTH_IclR"/>
    <property type="match status" value="1"/>
</dbReference>
<dbReference type="GO" id="GO:0003700">
    <property type="term" value="F:DNA-binding transcription factor activity"/>
    <property type="evidence" value="ECO:0007669"/>
    <property type="project" value="TreeGrafter"/>
</dbReference>
<feature type="domain" description="HTH iclR-type" evidence="4">
    <location>
        <begin position="15"/>
        <end position="75"/>
    </location>
</feature>
<evidence type="ECO:0000256" key="1">
    <source>
        <dbReference type="ARBA" id="ARBA00023015"/>
    </source>
</evidence>
<dbReference type="InterPro" id="IPR036388">
    <property type="entry name" value="WH-like_DNA-bd_sf"/>
</dbReference>
<evidence type="ECO:0000313" key="7">
    <source>
        <dbReference type="Proteomes" id="UP000664398"/>
    </source>
</evidence>
<dbReference type="PANTHER" id="PTHR30136">
    <property type="entry name" value="HELIX-TURN-HELIX TRANSCRIPTIONAL REGULATOR, ICLR FAMILY"/>
    <property type="match status" value="1"/>
</dbReference>
<dbReference type="Gene3D" id="3.30.450.40">
    <property type="match status" value="1"/>
</dbReference>
<evidence type="ECO:0000313" key="6">
    <source>
        <dbReference type="EMBL" id="MBO1806553.1"/>
    </source>
</evidence>
<dbReference type="Gene3D" id="1.10.10.10">
    <property type="entry name" value="Winged helix-like DNA-binding domain superfamily/Winged helix DNA-binding domain"/>
    <property type="match status" value="1"/>
</dbReference>
<dbReference type="PANTHER" id="PTHR30136:SF24">
    <property type="entry name" value="HTH-TYPE TRANSCRIPTIONAL REPRESSOR ALLR"/>
    <property type="match status" value="1"/>
</dbReference>
<evidence type="ECO:0000256" key="2">
    <source>
        <dbReference type="ARBA" id="ARBA00023125"/>
    </source>
</evidence>
<dbReference type="InterPro" id="IPR014757">
    <property type="entry name" value="Tscrpt_reg_IclR_C"/>
</dbReference>
<dbReference type="PROSITE" id="PS51077">
    <property type="entry name" value="HTH_ICLR"/>
    <property type="match status" value="1"/>
</dbReference>
<dbReference type="InterPro" id="IPR029016">
    <property type="entry name" value="GAF-like_dom_sf"/>
</dbReference>
<keyword evidence="2" id="KW-0238">DNA-binding</keyword>
<dbReference type="InterPro" id="IPR036390">
    <property type="entry name" value="WH_DNA-bd_sf"/>
</dbReference>
<dbReference type="GO" id="GO:0045892">
    <property type="term" value="P:negative regulation of DNA-templated transcription"/>
    <property type="evidence" value="ECO:0007669"/>
    <property type="project" value="TreeGrafter"/>
</dbReference>
<sequence length="268" mass="29259">MKKSEIDYRKPPYALESVDNALRALHMLRDSGAVRIVDVADRLGVARSTAHRTMAMLVYQGFAVQDDRQRYLAGPALSAPIIASRRNQSLVRTAMPILESLQAEVDEIVNLSIRIGVHARVLATLGDEATGSLGDRRGHVYPAHSSSAGRALLAMEPEKLLERLYRSRNAELTGAALDDVDYAELLAHLSSTRLHGFSVCDQEVQCSIASVAVGVFPGGDATPCSIVLLTSSSRLDALVRDRRKIALLLEARESLRRALEDECADEPF</sequence>
<dbReference type="SUPFAM" id="SSF55781">
    <property type="entry name" value="GAF domain-like"/>
    <property type="match status" value="1"/>
</dbReference>
<dbReference type="PROSITE" id="PS51078">
    <property type="entry name" value="ICLR_ED"/>
    <property type="match status" value="1"/>
</dbReference>
<dbReference type="Proteomes" id="UP000664398">
    <property type="component" value="Unassembled WGS sequence"/>
</dbReference>
<dbReference type="InterPro" id="IPR005471">
    <property type="entry name" value="Tscrpt_reg_IclR_N"/>
</dbReference>
<organism evidence="6 7">
    <name type="scientific">Leucobacter ruminantium</name>
    <dbReference type="NCBI Taxonomy" id="1289170"/>
    <lineage>
        <taxon>Bacteria</taxon>
        <taxon>Bacillati</taxon>
        <taxon>Actinomycetota</taxon>
        <taxon>Actinomycetes</taxon>
        <taxon>Micrococcales</taxon>
        <taxon>Microbacteriaceae</taxon>
        <taxon>Leucobacter</taxon>
    </lineage>
</organism>
<name>A0A939M0N4_9MICO</name>
<dbReference type="InterPro" id="IPR050707">
    <property type="entry name" value="HTH_MetabolicPath_Reg"/>
</dbReference>
<comment type="caution">
    <text evidence="6">The sequence shown here is derived from an EMBL/GenBank/DDBJ whole genome shotgun (WGS) entry which is preliminary data.</text>
</comment>
<dbReference type="GO" id="GO:0003677">
    <property type="term" value="F:DNA binding"/>
    <property type="evidence" value="ECO:0007669"/>
    <property type="project" value="UniProtKB-KW"/>
</dbReference>
<evidence type="ECO:0000259" key="4">
    <source>
        <dbReference type="PROSITE" id="PS51077"/>
    </source>
</evidence>
<keyword evidence="7" id="KW-1185">Reference proteome</keyword>
<keyword evidence="1" id="KW-0805">Transcription regulation</keyword>
<dbReference type="EMBL" id="JAGDYL010000040">
    <property type="protein sequence ID" value="MBO1806553.1"/>
    <property type="molecule type" value="Genomic_DNA"/>
</dbReference>
<dbReference type="SUPFAM" id="SSF46785">
    <property type="entry name" value="Winged helix' DNA-binding domain"/>
    <property type="match status" value="1"/>
</dbReference>
<proteinExistence type="predicted"/>
<gene>
    <name evidence="6" type="ORF">J4H91_14705</name>
</gene>
<dbReference type="SMART" id="SM00346">
    <property type="entry name" value="HTH_ICLR"/>
    <property type="match status" value="1"/>
</dbReference>